<dbReference type="EMBL" id="JAXCEH010000016">
    <property type="protein sequence ID" value="MFA1556546.1"/>
    <property type="molecule type" value="Genomic_DNA"/>
</dbReference>
<sequence>MARVDRLDPDHNLWHWLSVDLRVWREERNLSQADVAQICGVDNSTVSNWESGSAKTPQKHTETLDRVWRTRGHFTRLRRLADSSHDPNWFQQFAAYERRARVVSPYAALLIPALLQTPEYARALIAGGQIVDDVDTAVEERMARQEILRQPDPPDLWVLIKESVLWDCIGTPEIMRAQLVHLIEMGQKRGIVIRVVPRTVGVHPGVDGSFTLLDVNGTEMAWSEAVGGGRLVTDPANVRDYRVRYDRIGADSLSRDSTRKLIAEVMEATQ</sequence>
<gene>
    <name evidence="2" type="ORF">SM436_22880</name>
</gene>
<dbReference type="Proteomes" id="UP001569904">
    <property type="component" value="Unassembled WGS sequence"/>
</dbReference>
<evidence type="ECO:0000313" key="2">
    <source>
        <dbReference type="EMBL" id="MFA1556546.1"/>
    </source>
</evidence>
<dbReference type="SMART" id="SM00530">
    <property type="entry name" value="HTH_XRE"/>
    <property type="match status" value="1"/>
</dbReference>
<protein>
    <submittedName>
        <fullName evidence="2">Helix-turn-helix transcriptional regulator</fullName>
    </submittedName>
</protein>
<reference evidence="2 3" key="1">
    <citation type="submission" date="2023-11" db="EMBL/GenBank/DDBJ databases">
        <title>Actinomadura monticuli sp. nov., isolated from volcanic ash.</title>
        <authorList>
            <person name="Lee S.D."/>
            <person name="Yang H."/>
            <person name="Kim I.S."/>
        </authorList>
    </citation>
    <scope>NUCLEOTIDE SEQUENCE [LARGE SCALE GENOMIC DNA]</scope>
    <source>
        <strain evidence="2 3">DSM 45346</strain>
    </source>
</reference>
<name>A0ABV4R1N5_9ACTN</name>
<evidence type="ECO:0000313" key="3">
    <source>
        <dbReference type="Proteomes" id="UP001569904"/>
    </source>
</evidence>
<dbReference type="InterPro" id="IPR010982">
    <property type="entry name" value="Lambda_DNA-bd_dom_sf"/>
</dbReference>
<dbReference type="SUPFAM" id="SSF47413">
    <property type="entry name" value="lambda repressor-like DNA-binding domains"/>
    <property type="match status" value="1"/>
</dbReference>
<comment type="caution">
    <text evidence="2">The sequence shown here is derived from an EMBL/GenBank/DDBJ whole genome shotgun (WGS) entry which is preliminary data.</text>
</comment>
<keyword evidence="3" id="KW-1185">Reference proteome</keyword>
<dbReference type="Gene3D" id="1.10.260.40">
    <property type="entry name" value="lambda repressor-like DNA-binding domains"/>
    <property type="match status" value="1"/>
</dbReference>
<feature type="domain" description="HTH cro/C1-type" evidence="1">
    <location>
        <begin position="21"/>
        <end position="57"/>
    </location>
</feature>
<dbReference type="RefSeq" id="WP_371943295.1">
    <property type="nucleotide sequence ID" value="NZ_JAXCEH010000016.1"/>
</dbReference>
<accession>A0ABV4R1N5</accession>
<dbReference type="PROSITE" id="PS50943">
    <property type="entry name" value="HTH_CROC1"/>
    <property type="match status" value="1"/>
</dbReference>
<dbReference type="Pfam" id="PF19054">
    <property type="entry name" value="DUF5753"/>
    <property type="match status" value="1"/>
</dbReference>
<proteinExistence type="predicted"/>
<dbReference type="CDD" id="cd00093">
    <property type="entry name" value="HTH_XRE"/>
    <property type="match status" value="1"/>
</dbReference>
<dbReference type="InterPro" id="IPR001387">
    <property type="entry name" value="Cro/C1-type_HTH"/>
</dbReference>
<dbReference type="Pfam" id="PF01381">
    <property type="entry name" value="HTH_3"/>
    <property type="match status" value="1"/>
</dbReference>
<evidence type="ECO:0000259" key="1">
    <source>
        <dbReference type="PROSITE" id="PS50943"/>
    </source>
</evidence>
<organism evidence="2 3">
    <name type="scientific">Actinomadura chokoriensis</name>
    <dbReference type="NCBI Taxonomy" id="454156"/>
    <lineage>
        <taxon>Bacteria</taxon>
        <taxon>Bacillati</taxon>
        <taxon>Actinomycetota</taxon>
        <taxon>Actinomycetes</taxon>
        <taxon>Streptosporangiales</taxon>
        <taxon>Thermomonosporaceae</taxon>
        <taxon>Actinomadura</taxon>
    </lineage>
</organism>
<dbReference type="InterPro" id="IPR043917">
    <property type="entry name" value="DUF5753"/>
</dbReference>